<dbReference type="InterPro" id="IPR049704">
    <property type="entry name" value="Aminotrans_3_PPA_site"/>
</dbReference>
<dbReference type="InterPro" id="IPR050103">
    <property type="entry name" value="Class-III_PLP-dep_AT"/>
</dbReference>
<keyword evidence="4 6" id="KW-0808">Transferase</keyword>
<keyword evidence="5 6" id="KW-0663">Pyridoxal phosphate</keyword>
<feature type="binding site" evidence="6">
    <location>
        <position position="158"/>
    </location>
    <ligand>
        <name>N(2)-acetyl-L-ornithine</name>
        <dbReference type="ChEBI" id="CHEBI:57805"/>
    </ligand>
</feature>
<comment type="subunit">
    <text evidence="6">Homodimer.</text>
</comment>
<evidence type="ECO:0000256" key="6">
    <source>
        <dbReference type="HAMAP-Rule" id="MF_01107"/>
    </source>
</evidence>
<dbReference type="InterPro" id="IPR015421">
    <property type="entry name" value="PyrdxlP-dep_Trfase_major"/>
</dbReference>
<feature type="binding site" evidence="6">
    <location>
        <position position="300"/>
    </location>
    <ligand>
        <name>pyridoxal 5'-phosphate</name>
        <dbReference type="ChEBI" id="CHEBI:597326"/>
    </ligand>
</feature>
<comment type="cofactor">
    <cofactor evidence="6">
        <name>pyridoxal 5'-phosphate</name>
        <dbReference type="ChEBI" id="CHEBI:597326"/>
    </cofactor>
    <text evidence="6">Binds 1 pyridoxal phosphate per subunit.</text>
</comment>
<evidence type="ECO:0000313" key="8">
    <source>
        <dbReference type="Proteomes" id="UP000839052"/>
    </source>
</evidence>
<dbReference type="PROSITE" id="PS00600">
    <property type="entry name" value="AA_TRANSFER_CLASS_3"/>
    <property type="match status" value="1"/>
</dbReference>
<dbReference type="InterPro" id="IPR005814">
    <property type="entry name" value="Aminotrans_3"/>
</dbReference>
<comment type="miscellaneous">
    <text evidence="6">May also have succinyldiaminopimelate aminotransferase activity, thus carrying out the corresponding step in lysine biosynthesis.</text>
</comment>
<dbReference type="InterPro" id="IPR004636">
    <property type="entry name" value="AcOrn/SuccOrn_fam"/>
</dbReference>
<dbReference type="HAMAP" id="MF_01107">
    <property type="entry name" value="ArgD_aminotrans_3"/>
    <property type="match status" value="1"/>
</dbReference>
<feature type="modified residue" description="N6-(pyridoxal phosphate)lysine" evidence="6">
    <location>
        <position position="271"/>
    </location>
</feature>
<dbReference type="SUPFAM" id="SSF53383">
    <property type="entry name" value="PLP-dependent transferases"/>
    <property type="match status" value="1"/>
</dbReference>
<dbReference type="Gene3D" id="3.40.640.10">
    <property type="entry name" value="Type I PLP-dependent aspartate aminotransferase-like (Major domain)"/>
    <property type="match status" value="1"/>
</dbReference>
<keyword evidence="1 6" id="KW-0055">Arginine biosynthesis</keyword>
<gene>
    <name evidence="6 7" type="primary">argD</name>
    <name evidence="7" type="ORF">NTG6680_2809</name>
</gene>
<feature type="binding site" evidence="6">
    <location>
        <position position="299"/>
    </location>
    <ligand>
        <name>N(2)-acetyl-L-ornithine</name>
        <dbReference type="ChEBI" id="CHEBI:57805"/>
    </ligand>
</feature>
<evidence type="ECO:0000256" key="4">
    <source>
        <dbReference type="ARBA" id="ARBA00022679"/>
    </source>
</evidence>
<dbReference type="InterPro" id="IPR015424">
    <property type="entry name" value="PyrdxlP-dep_Trfase"/>
</dbReference>
<dbReference type="Gene3D" id="3.90.1150.10">
    <property type="entry name" value="Aspartate Aminotransferase, domain 1"/>
    <property type="match status" value="1"/>
</dbReference>
<dbReference type="CDD" id="cd00610">
    <property type="entry name" value="OAT_like"/>
    <property type="match status" value="1"/>
</dbReference>
<organism evidence="7 8">
    <name type="scientific">Candidatus Nitrotoga arctica</name>
    <dbReference type="NCBI Taxonomy" id="453162"/>
    <lineage>
        <taxon>Bacteria</taxon>
        <taxon>Pseudomonadati</taxon>
        <taxon>Pseudomonadota</taxon>
        <taxon>Betaproteobacteria</taxon>
        <taxon>Nitrosomonadales</taxon>
        <taxon>Gallionellaceae</taxon>
        <taxon>Candidatus Nitrotoga</taxon>
    </lineage>
</organism>
<comment type="similarity">
    <text evidence="6">Belongs to the class-III pyridoxal-phosphate-dependent aminotransferase family. ArgD subfamily.</text>
</comment>
<feature type="binding site" evidence="6">
    <location>
        <begin position="242"/>
        <end position="245"/>
    </location>
    <ligand>
        <name>pyridoxal 5'-phosphate</name>
        <dbReference type="ChEBI" id="CHEBI:597326"/>
    </ligand>
</feature>
<protein>
    <recommendedName>
        <fullName evidence="6">Acetylornithine aminotransferase</fullName>
        <shortName evidence="6">ACOAT</shortName>
        <ecNumber evidence="6">2.6.1.11</ecNumber>
    </recommendedName>
</protein>
<keyword evidence="8" id="KW-1185">Reference proteome</keyword>
<comment type="subcellular location">
    <subcellularLocation>
        <location evidence="6">Cytoplasm</location>
    </subcellularLocation>
</comment>
<dbReference type="GO" id="GO:0003992">
    <property type="term" value="F:N2-acetyl-L-ornithine:2-oxoglutarate 5-aminotransferase activity"/>
    <property type="evidence" value="ECO:0007669"/>
    <property type="project" value="UniProtKB-EC"/>
</dbReference>
<dbReference type="PANTHER" id="PTHR11986:SF79">
    <property type="entry name" value="ACETYLORNITHINE AMINOTRANSFERASE, MITOCHONDRIAL"/>
    <property type="match status" value="1"/>
</dbReference>
<dbReference type="EMBL" id="OU912926">
    <property type="protein sequence ID" value="CAG9934058.1"/>
    <property type="molecule type" value="Genomic_DNA"/>
</dbReference>
<comment type="catalytic activity">
    <reaction evidence="6">
        <text>N(2)-acetyl-L-ornithine + 2-oxoglutarate = N-acetyl-L-glutamate 5-semialdehyde + L-glutamate</text>
        <dbReference type="Rhea" id="RHEA:18049"/>
        <dbReference type="ChEBI" id="CHEBI:16810"/>
        <dbReference type="ChEBI" id="CHEBI:29123"/>
        <dbReference type="ChEBI" id="CHEBI:29985"/>
        <dbReference type="ChEBI" id="CHEBI:57805"/>
        <dbReference type="EC" id="2.6.1.11"/>
    </reaction>
</comment>
<dbReference type="EC" id="2.6.1.11" evidence="6"/>
<dbReference type="InterPro" id="IPR015422">
    <property type="entry name" value="PyrdxlP-dep_Trfase_small"/>
</dbReference>
<accession>A0ABM8Z2C3</accession>
<feature type="binding site" evidence="6">
    <location>
        <position position="155"/>
    </location>
    <ligand>
        <name>pyridoxal 5'-phosphate</name>
        <dbReference type="ChEBI" id="CHEBI:597326"/>
    </ligand>
</feature>
<sequence length="420" mass="45213">MHNPGNLAQYTSFTELNTAAMPPSVILSMSHLMNTYTRLPVSFTHGEGVWLWDSNGKRYLDALSGIAVNTLGHAHPRLTAALTEQISKLIHVSNLYQINEQEAVADKLCTLANMQEVFLCNSGCEANEAAIKLARLYGHQQGIDNPAIIVMEKAFHGRTLATLSATGNRKVQAGFEPLVKGFVRVPYDDLDAIHQVAEHNHDVVAVLIEPIQGEGGIRTLDIHYLEQLRKICDQHNWLLMLDEVQCGIGRTGRWFAHQHAGILPDVMTLAKGVGSGIPVGACLAAGKAAGTFKPGNHGSTFGGNPLACVAVLTTLAIMEEDQLVAHAATVGEFLQQSLRTRLATVAGVVEIRGQGLIIGIELNRPCGELVKQALAQGLLINVTADNVIRLLPAMVFTSAEALQLLDKLCPLIIDFLAQGA</sequence>
<dbReference type="NCBIfam" id="TIGR00707">
    <property type="entry name" value="argD"/>
    <property type="match status" value="1"/>
</dbReference>
<dbReference type="Pfam" id="PF00202">
    <property type="entry name" value="Aminotran_3"/>
    <property type="match status" value="1"/>
</dbReference>
<dbReference type="PIRSF" id="PIRSF000521">
    <property type="entry name" value="Transaminase_4ab_Lys_Orn"/>
    <property type="match status" value="1"/>
</dbReference>
<dbReference type="Proteomes" id="UP000839052">
    <property type="component" value="Chromosome"/>
</dbReference>
<keyword evidence="6" id="KW-0963">Cytoplasm</keyword>
<keyword evidence="2 6" id="KW-0032">Aminotransferase</keyword>
<comment type="caution">
    <text evidence="6">Lacks conserved residue(s) required for the propagation of feature annotation.</text>
</comment>
<evidence type="ECO:0000313" key="7">
    <source>
        <dbReference type="EMBL" id="CAG9934058.1"/>
    </source>
</evidence>
<comment type="pathway">
    <text evidence="6">Amino-acid biosynthesis; L-arginine biosynthesis; N(2)-acetyl-L-ornithine from L-glutamate: step 4/4.</text>
</comment>
<reference evidence="7 8" key="1">
    <citation type="submission" date="2021-10" db="EMBL/GenBank/DDBJ databases">
        <authorList>
            <person name="Koch H."/>
        </authorList>
    </citation>
    <scope>NUCLEOTIDE SEQUENCE [LARGE SCALE GENOMIC DNA]</scope>
    <source>
        <strain evidence="7">6680</strain>
    </source>
</reference>
<keyword evidence="3 6" id="KW-0028">Amino-acid biosynthesis</keyword>
<dbReference type="NCBIfam" id="NF002325">
    <property type="entry name" value="PRK01278.1"/>
    <property type="match status" value="1"/>
</dbReference>
<proteinExistence type="inferred from homology"/>
<evidence type="ECO:0000256" key="2">
    <source>
        <dbReference type="ARBA" id="ARBA00022576"/>
    </source>
</evidence>
<evidence type="ECO:0000256" key="1">
    <source>
        <dbReference type="ARBA" id="ARBA00022571"/>
    </source>
</evidence>
<dbReference type="PANTHER" id="PTHR11986">
    <property type="entry name" value="AMINOTRANSFERASE CLASS III"/>
    <property type="match status" value="1"/>
</dbReference>
<name>A0ABM8Z2C3_9PROT</name>
<evidence type="ECO:0000256" key="5">
    <source>
        <dbReference type="ARBA" id="ARBA00022898"/>
    </source>
</evidence>
<evidence type="ECO:0000256" key="3">
    <source>
        <dbReference type="ARBA" id="ARBA00022605"/>
    </source>
</evidence>